<dbReference type="Proteomes" id="UP000187321">
    <property type="component" value="Chromosome"/>
</dbReference>
<evidence type="ECO:0000313" key="2">
    <source>
        <dbReference type="Proteomes" id="UP000187321"/>
    </source>
</evidence>
<dbReference type="AlphaFoldDB" id="A0A1P8RGV7"/>
<name>A0A1P8RGV7_9EURY</name>
<evidence type="ECO:0000313" key="1">
    <source>
        <dbReference type="EMBL" id="APX97880.1"/>
    </source>
</evidence>
<dbReference type="EMBL" id="CP019327">
    <property type="protein sequence ID" value="APX97880.1"/>
    <property type="molecule type" value="Genomic_DNA"/>
</dbReference>
<proteinExistence type="predicted"/>
<sequence>MIGQPHQVLHPIGVTLDRVLGGLGERPQLLTVLPFEAGSDTSITPLTFKTADSRNQWLIRFRFETRYSTDRIVNA</sequence>
<organism evidence="1 2">
    <name type="scientific">Natronorubrum daqingense</name>
    <dbReference type="NCBI Taxonomy" id="588898"/>
    <lineage>
        <taxon>Archaea</taxon>
        <taxon>Methanobacteriati</taxon>
        <taxon>Methanobacteriota</taxon>
        <taxon>Stenosarchaea group</taxon>
        <taxon>Halobacteria</taxon>
        <taxon>Halobacteriales</taxon>
        <taxon>Natrialbaceae</taxon>
        <taxon>Natronorubrum</taxon>
    </lineage>
</organism>
<gene>
    <name evidence="1" type="ORF">BB347_15355</name>
</gene>
<dbReference type="KEGG" id="hda:BB347_15355"/>
<reference evidence="1 2" key="1">
    <citation type="submission" date="2017-01" db="EMBL/GenBank/DDBJ databases">
        <title>Complete genome sequence of Haloterrigena daqingensis type strain (JX313T).</title>
        <authorList>
            <person name="Shuang W."/>
        </authorList>
    </citation>
    <scope>NUCLEOTIDE SEQUENCE [LARGE SCALE GENOMIC DNA]</scope>
    <source>
        <strain evidence="1 2">JX313</strain>
    </source>
</reference>
<accession>A0A1P8RGV7</accession>
<protein>
    <submittedName>
        <fullName evidence="1">Uncharacterized protein</fullName>
    </submittedName>
</protein>